<evidence type="ECO:0000313" key="6">
    <source>
        <dbReference type="Proteomes" id="UP001224775"/>
    </source>
</evidence>
<feature type="region of interest" description="Disordered" evidence="3">
    <location>
        <begin position="151"/>
        <end position="175"/>
    </location>
</feature>
<feature type="compositionally biased region" description="Polar residues" evidence="3">
    <location>
        <begin position="7"/>
        <end position="20"/>
    </location>
</feature>
<proteinExistence type="predicted"/>
<feature type="region of interest" description="Disordered" evidence="3">
    <location>
        <begin position="1"/>
        <end position="29"/>
    </location>
</feature>
<sequence>MMELPSETENPNNTSMPEDTSPSDEFVPEKVGLCRRGVRRGQDDGQPTGHNNMLSSAERMQNSDIHSSVIFAENADGNMLDEDDTLLFNEVDELCPHNHEGGEIAKEPSSTMSSQLKASYLSFASSLRQSTKRSGSTIITHPSTQVLNNDLQNLLDNDGGTSQHKRSSIVGGKPISDMTFDEKREIFAPERSRDSLIISDDESNKDASAQRLDQSITSYAPIITGGGETTNGMVSSVDWSSLTKSCKRAKETMRDAVSSQVVVKNMFLTHLTALTAVLTLYARRYTEKRGINNHATMEEVLTRTIETRRALRFAISCLAPSPSMSDLFDESAKQARQELQVAAAEGKCLPSVGQDDENEICHRGLHVSLAELIVSGPMSCEHMIGIPNGAKYETMISSLEKNQLSVRTLAARLLCNLVTDNPAAAATVLLDVPFSPSQEQLESRMSGQVLESNDDDSLDDSAICWSDLIHAVSQTQTIKEHANGVVVEDGDCTDREVLAAVVAALHNLLASMEMRDSLLEITSEMKRIEKLKQHTRKISEEEVDKNCEGRNELEKPIDALVDAASSPALVNALLRSTLPASTIIKMLQPAPTSTTRPKCVPPKVDNAPVEDPSDSATEWISFVLERLVSRGLVLQVLHSAGGKGVSTTPEQVVLISCIRQAVDDYQLSLPPPTDSGEFDMRRLSVTVKSSNKSPHPLWGRGDGLRTAVPVLHSLANEAEKMRLRALTLQTSFGGVLPTEEYEGELNCTNHILHDIRDILAQCLGKSTFQAYNDQCILAEARSVLGRDTSLIANCCEDLARIVDVSLTKNSGKSARELALSSHEQETAISTVRLIGNLVYQCQHNQDLLRSTVVLPMADLDAGNSSKDANVFVRTGLHVLLSATSLGIACFTLREWCVVAIRNAVENNEANIEMVRRLEANEALGDTPELQKLGVRVDLDDKGNVRVQKRE</sequence>
<dbReference type="GO" id="GO:0051301">
    <property type="term" value="P:cell division"/>
    <property type="evidence" value="ECO:0007669"/>
    <property type="project" value="UniProtKB-KW"/>
</dbReference>
<evidence type="ECO:0000256" key="1">
    <source>
        <dbReference type="ARBA" id="ARBA00022618"/>
    </source>
</evidence>
<organism evidence="5 6">
    <name type="scientific">Skeletonema marinoi</name>
    <dbReference type="NCBI Taxonomy" id="267567"/>
    <lineage>
        <taxon>Eukaryota</taxon>
        <taxon>Sar</taxon>
        <taxon>Stramenopiles</taxon>
        <taxon>Ochrophyta</taxon>
        <taxon>Bacillariophyta</taxon>
        <taxon>Coscinodiscophyceae</taxon>
        <taxon>Thalassiosirophycidae</taxon>
        <taxon>Thalassiosirales</taxon>
        <taxon>Skeletonemataceae</taxon>
        <taxon>Skeletonema</taxon>
        <taxon>Skeletonema marinoi-dohrnii complex</taxon>
    </lineage>
</organism>
<protein>
    <submittedName>
        <fullName evidence="5">Ataxin-10 domain-containing protein</fullName>
    </submittedName>
</protein>
<evidence type="ECO:0000259" key="4">
    <source>
        <dbReference type="Pfam" id="PF09759"/>
    </source>
</evidence>
<reference evidence="5" key="1">
    <citation type="submission" date="2023-06" db="EMBL/GenBank/DDBJ databases">
        <title>Survivors Of The Sea: Transcriptome response of Skeletonema marinoi to long-term dormancy.</title>
        <authorList>
            <person name="Pinder M.I.M."/>
            <person name="Kourtchenko O."/>
            <person name="Robertson E.K."/>
            <person name="Larsson T."/>
            <person name="Maumus F."/>
            <person name="Osuna-Cruz C.M."/>
            <person name="Vancaester E."/>
            <person name="Stenow R."/>
            <person name="Vandepoele K."/>
            <person name="Ploug H."/>
            <person name="Bruchert V."/>
            <person name="Godhe A."/>
            <person name="Topel M."/>
        </authorList>
    </citation>
    <scope>NUCLEOTIDE SEQUENCE</scope>
    <source>
        <strain evidence="5">R05AC</strain>
    </source>
</reference>
<comment type="caution">
    <text evidence="5">The sequence shown here is derived from an EMBL/GenBank/DDBJ whole genome shotgun (WGS) entry which is preliminary data.</text>
</comment>
<feature type="domain" description="Ataxin-10" evidence="4">
    <location>
        <begin position="849"/>
        <end position="946"/>
    </location>
</feature>
<feature type="region of interest" description="Disordered" evidence="3">
    <location>
        <begin position="591"/>
        <end position="612"/>
    </location>
</feature>
<dbReference type="InterPro" id="IPR019156">
    <property type="entry name" value="Ataxin-10_domain"/>
</dbReference>
<accession>A0AAD9DHU9</accession>
<name>A0AAD9DHU9_9STRA</name>
<evidence type="ECO:0000256" key="2">
    <source>
        <dbReference type="ARBA" id="ARBA00023306"/>
    </source>
</evidence>
<keyword evidence="6" id="KW-1185">Reference proteome</keyword>
<dbReference type="EMBL" id="JATAAI010000002">
    <property type="protein sequence ID" value="KAK1747777.1"/>
    <property type="molecule type" value="Genomic_DNA"/>
</dbReference>
<keyword evidence="2" id="KW-0131">Cell cycle</keyword>
<evidence type="ECO:0000313" key="5">
    <source>
        <dbReference type="EMBL" id="KAK1747777.1"/>
    </source>
</evidence>
<dbReference type="InterPro" id="IPR051374">
    <property type="entry name" value="Ataxin-10/CTR86_families"/>
</dbReference>
<dbReference type="PANTHER" id="PTHR13255:SF0">
    <property type="entry name" value="ATAXIN-10"/>
    <property type="match status" value="1"/>
</dbReference>
<evidence type="ECO:0000256" key="3">
    <source>
        <dbReference type="SAM" id="MobiDB-lite"/>
    </source>
</evidence>
<keyword evidence="1" id="KW-0132">Cell division</keyword>
<dbReference type="Pfam" id="PF09759">
    <property type="entry name" value="Atx10homo_assoc"/>
    <property type="match status" value="1"/>
</dbReference>
<gene>
    <name evidence="5" type="ORF">QTG54_001740</name>
</gene>
<dbReference type="Proteomes" id="UP001224775">
    <property type="component" value="Unassembled WGS sequence"/>
</dbReference>
<dbReference type="AlphaFoldDB" id="A0AAD9DHU9"/>
<dbReference type="PANTHER" id="PTHR13255">
    <property type="entry name" value="ATAXIN-10"/>
    <property type="match status" value="1"/>
</dbReference>
<dbReference type="GO" id="GO:0005829">
    <property type="term" value="C:cytosol"/>
    <property type="evidence" value="ECO:0007669"/>
    <property type="project" value="TreeGrafter"/>
</dbReference>